<dbReference type="PIRSF" id="PIRSF036483">
    <property type="entry name" value="PFK_XF0274"/>
    <property type="match status" value="1"/>
</dbReference>
<dbReference type="OrthoDB" id="9802503at2"/>
<dbReference type="GO" id="GO:0046872">
    <property type="term" value="F:metal ion binding"/>
    <property type="evidence" value="ECO:0007669"/>
    <property type="project" value="UniProtKB-KW"/>
</dbReference>
<feature type="active site" description="Proton acceptor" evidence="8">
    <location>
        <position position="148"/>
    </location>
</feature>
<accession>A0A2I7N8A4</accession>
<dbReference type="AlphaFoldDB" id="A0A2I7N8A4"/>
<dbReference type="PANTHER" id="PTHR45770">
    <property type="entry name" value="ATP-DEPENDENT 6-PHOSPHOFRUCTOKINASE 1"/>
    <property type="match status" value="1"/>
</dbReference>
<organism evidence="10 11">
    <name type="scientific">Aquella oligotrophica</name>
    <dbReference type="NCBI Taxonomy" id="2067065"/>
    <lineage>
        <taxon>Bacteria</taxon>
        <taxon>Pseudomonadati</taxon>
        <taxon>Pseudomonadota</taxon>
        <taxon>Betaproteobacteria</taxon>
        <taxon>Neisseriales</taxon>
        <taxon>Neisseriaceae</taxon>
        <taxon>Aquella</taxon>
    </lineage>
</organism>
<protein>
    <recommendedName>
        <fullName evidence="8">Pyrophosphate--fructose 6-phosphate 1-phosphotransferase</fullName>
        <ecNumber evidence="8">2.7.1.90</ecNumber>
    </recommendedName>
    <alternativeName>
        <fullName evidence="8">6-phosphofructokinase, pyrophosphate dependent</fullName>
    </alternativeName>
    <alternativeName>
        <fullName evidence="8">PPi-dependent phosphofructokinase</fullName>
        <shortName evidence="8">PPi-PFK</shortName>
    </alternativeName>
    <alternativeName>
        <fullName evidence="8">Pyrophosphate-dependent 6-phosphofructose-1-kinase</fullName>
    </alternativeName>
</protein>
<keyword evidence="5 8" id="KW-0418">Kinase</keyword>
<evidence type="ECO:0000256" key="3">
    <source>
        <dbReference type="ARBA" id="ARBA00022679"/>
    </source>
</evidence>
<keyword evidence="6 8" id="KW-0460">Magnesium</keyword>
<comment type="catalytic activity">
    <reaction evidence="7 8">
        <text>beta-D-fructose 6-phosphate + diphosphate = beta-D-fructose 1,6-bisphosphate + phosphate + H(+)</text>
        <dbReference type="Rhea" id="RHEA:13613"/>
        <dbReference type="ChEBI" id="CHEBI:15378"/>
        <dbReference type="ChEBI" id="CHEBI:32966"/>
        <dbReference type="ChEBI" id="CHEBI:33019"/>
        <dbReference type="ChEBI" id="CHEBI:43474"/>
        <dbReference type="ChEBI" id="CHEBI:57634"/>
        <dbReference type="EC" id="2.7.1.90"/>
    </reaction>
</comment>
<evidence type="ECO:0000256" key="7">
    <source>
        <dbReference type="ARBA" id="ARBA00048072"/>
    </source>
</evidence>
<feature type="binding site" evidence="8">
    <location>
        <begin position="146"/>
        <end position="148"/>
    </location>
    <ligand>
        <name>substrate</name>
    </ligand>
</feature>
<dbReference type="InterPro" id="IPR000023">
    <property type="entry name" value="Phosphofructokinase_dom"/>
</dbReference>
<feature type="binding site" evidence="8">
    <location>
        <position position="118"/>
    </location>
    <ligand>
        <name>Mg(2+)</name>
        <dbReference type="ChEBI" id="CHEBI:18420"/>
        <note>catalytic</note>
    </ligand>
</feature>
<dbReference type="InterPro" id="IPR050929">
    <property type="entry name" value="PFKA"/>
</dbReference>
<dbReference type="GO" id="GO:0005737">
    <property type="term" value="C:cytoplasm"/>
    <property type="evidence" value="ECO:0007669"/>
    <property type="project" value="UniProtKB-SubCell"/>
</dbReference>
<dbReference type="InterPro" id="IPR035966">
    <property type="entry name" value="PKF_sf"/>
</dbReference>
<dbReference type="GO" id="GO:0003872">
    <property type="term" value="F:6-phosphofructokinase activity"/>
    <property type="evidence" value="ECO:0007669"/>
    <property type="project" value="UniProtKB-UniRule"/>
</dbReference>
<dbReference type="GO" id="GO:0006002">
    <property type="term" value="P:fructose 6-phosphate metabolic process"/>
    <property type="evidence" value="ECO:0007669"/>
    <property type="project" value="InterPro"/>
</dbReference>
<keyword evidence="4 8" id="KW-0479">Metal-binding</keyword>
<dbReference type="Gene3D" id="3.40.50.460">
    <property type="entry name" value="Phosphofructokinase domain"/>
    <property type="match status" value="1"/>
</dbReference>
<dbReference type="EC" id="2.7.1.90" evidence="8"/>
<dbReference type="InterPro" id="IPR022953">
    <property type="entry name" value="ATP_PFK"/>
</dbReference>
<proteinExistence type="inferred from homology"/>
<evidence type="ECO:0000256" key="4">
    <source>
        <dbReference type="ARBA" id="ARBA00022723"/>
    </source>
</evidence>
<evidence type="ECO:0000256" key="1">
    <source>
        <dbReference type="ARBA" id="ARBA00001946"/>
    </source>
</evidence>
<keyword evidence="8" id="KW-0324">Glycolysis</keyword>
<dbReference type="NCBIfam" id="NF010675">
    <property type="entry name" value="PRK14072.1"/>
    <property type="match status" value="1"/>
</dbReference>
<dbReference type="GO" id="GO:0047334">
    <property type="term" value="F:diphosphate-fructose-6-phosphate 1-phosphotransferase activity"/>
    <property type="evidence" value="ECO:0007669"/>
    <property type="project" value="UniProtKB-EC"/>
</dbReference>
<feature type="binding site" evidence="8">
    <location>
        <begin position="302"/>
        <end position="305"/>
    </location>
    <ligand>
        <name>substrate</name>
    </ligand>
</feature>
<name>A0A2I7N8A4_9NEIS</name>
<comment type="subcellular location">
    <subcellularLocation>
        <location evidence="8">Cytoplasm</location>
    </subcellularLocation>
</comment>
<feature type="site" description="Important for catalytic activity and substrate specificity; stabilizes the transition state when the phosphoryl donor is PPi; prevents ATP from binding by mimicking the alpha-phosphate group of ATP" evidence="8">
    <location>
        <position position="119"/>
    </location>
</feature>
<feature type="binding site" evidence="8">
    <location>
        <begin position="194"/>
        <end position="196"/>
    </location>
    <ligand>
        <name>substrate</name>
    </ligand>
</feature>
<dbReference type="PRINTS" id="PR00476">
    <property type="entry name" value="PHFRCTKINASE"/>
</dbReference>
<evidence type="ECO:0000256" key="8">
    <source>
        <dbReference type="HAMAP-Rule" id="MF_01978"/>
    </source>
</evidence>
<dbReference type="Pfam" id="PF00365">
    <property type="entry name" value="PFK"/>
    <property type="match status" value="1"/>
</dbReference>
<feature type="binding site" evidence="8">
    <location>
        <position position="251"/>
    </location>
    <ligand>
        <name>substrate</name>
    </ligand>
</feature>
<feature type="site" description="Important for catalytic activity; stabilizes the transition state when the phosphoryl donor is PPi" evidence="8">
    <location>
        <position position="145"/>
    </location>
</feature>
<comment type="pathway">
    <text evidence="8">Carbohydrate degradation; glycolysis; D-glyceraldehyde 3-phosphate and glycerone phosphate from D-glucose: step 3/4.</text>
</comment>
<reference evidence="11" key="1">
    <citation type="submission" date="2017-11" db="EMBL/GenBank/DDBJ databases">
        <authorList>
            <person name="Chan K.G."/>
            <person name="Lee L.S."/>
        </authorList>
    </citation>
    <scope>NUCLEOTIDE SEQUENCE [LARGE SCALE GENOMIC DNA]</scope>
    <source>
        <strain evidence="11">DSM 100970</strain>
    </source>
</reference>
<dbReference type="KEGG" id="nba:CUN60_09200"/>
<comment type="subunit">
    <text evidence="8">Homodimer.</text>
</comment>
<evidence type="ECO:0000259" key="9">
    <source>
        <dbReference type="Pfam" id="PF00365"/>
    </source>
</evidence>
<evidence type="ECO:0000256" key="6">
    <source>
        <dbReference type="ARBA" id="ARBA00022842"/>
    </source>
</evidence>
<sequence length="426" mass="47111">MIGFVMKKNAIYAQSGGVTAVINASAAGVINACRDYAHQIGTLYAGENGILGILTEDLIDTTHESRELIDGLRHTPSGAFGSCRYKLKSLEQNRREYERLIEIFSAYDIGYFFYNGGNDSADTCLKVSQLAKEMGYPIHAIHIPKTIDNDLVITDNCPGFGSVAKYVATSIREAGYDLESMYKTSTKVFILEVMGRNAGWIAAACGVASTHDGEPPHIILFPEVPFDEDKFIDAVKLAVDRHGFCVIAVSEGVKDKNGVELSASQTNVDDFGHQQLGGVAPILAGIIKKRLGLKYHWAVADYLQRSARHIASASDVEQAYVCGYRGVEFALQGQNAVMASIKRVSQEPYLWDIESVDLAKVANHEKFMPNDFISNDGFHITQKCRDYILPLITGEDYPPFKNGLPEYIRLKKHKVQKKLPVFEVTR</sequence>
<keyword evidence="3 8" id="KW-0808">Transferase</keyword>
<comment type="function">
    <text evidence="2 8">Catalyzes the phosphorylation of D-fructose 6-phosphate, the first committing step of glycolysis. Uses inorganic phosphate (PPi) as phosphoryl donor instead of ATP like common ATP-dependent phosphofructokinases (ATP-PFKs), which renders the reaction reversible, and can thus function both in glycolysis and gluconeogenesis. Consistently, PPi-PFK can replace the enzymes of both the forward (ATP-PFK) and reverse (fructose-bisphosphatase (FBPase)) reactions.</text>
</comment>
<dbReference type="Gene3D" id="3.40.50.450">
    <property type="match status" value="1"/>
</dbReference>
<feature type="binding site" evidence="8">
    <location>
        <position position="17"/>
    </location>
    <ligand>
        <name>diphosphate</name>
        <dbReference type="ChEBI" id="CHEBI:33019"/>
    </ligand>
</feature>
<evidence type="ECO:0000256" key="2">
    <source>
        <dbReference type="ARBA" id="ARBA00003138"/>
    </source>
</evidence>
<keyword evidence="11" id="KW-1185">Reference proteome</keyword>
<gene>
    <name evidence="8" type="primary">pfp</name>
    <name evidence="10" type="ORF">CUN60_09200</name>
</gene>
<feature type="domain" description="Phosphofructokinase" evidence="9">
    <location>
        <begin position="12"/>
        <end position="298"/>
    </location>
</feature>
<evidence type="ECO:0000313" key="11">
    <source>
        <dbReference type="Proteomes" id="UP000236655"/>
    </source>
</evidence>
<dbReference type="HAMAP" id="MF_01978">
    <property type="entry name" value="Phosphofructokinase_II_B2"/>
    <property type="match status" value="1"/>
</dbReference>
<evidence type="ECO:0000313" key="10">
    <source>
        <dbReference type="EMBL" id="AUR52465.1"/>
    </source>
</evidence>
<dbReference type="Proteomes" id="UP000236655">
    <property type="component" value="Chromosome"/>
</dbReference>
<dbReference type="UniPathway" id="UPA00109">
    <property type="reaction ID" value="UER00182"/>
</dbReference>
<comment type="cofactor">
    <cofactor evidence="1 8">
        <name>Mg(2+)</name>
        <dbReference type="ChEBI" id="CHEBI:18420"/>
    </cofactor>
</comment>
<dbReference type="InterPro" id="IPR011404">
    <property type="entry name" value="PPi-PFK"/>
</dbReference>
<comment type="similarity">
    <text evidence="8">Belongs to the phosphofructokinase type A (PFKA) family. PPi-dependent PFK group II subfamily. Clade 'B2' sub-subfamily.</text>
</comment>
<dbReference type="SUPFAM" id="SSF53784">
    <property type="entry name" value="Phosphofructokinase"/>
    <property type="match status" value="1"/>
</dbReference>
<comment type="activity regulation">
    <text evidence="8">Non-allosteric.</text>
</comment>
<keyword evidence="8" id="KW-0963">Cytoplasm</keyword>
<dbReference type="EMBL" id="CP024847">
    <property type="protein sequence ID" value="AUR52465.1"/>
    <property type="molecule type" value="Genomic_DNA"/>
</dbReference>
<evidence type="ECO:0000256" key="5">
    <source>
        <dbReference type="ARBA" id="ARBA00022777"/>
    </source>
</evidence>